<protein>
    <recommendedName>
        <fullName evidence="1">pyridoxal kinase</fullName>
        <ecNumber evidence="1">2.7.1.35</ecNumber>
    </recommendedName>
</protein>
<dbReference type="GO" id="GO:0005524">
    <property type="term" value="F:ATP binding"/>
    <property type="evidence" value="ECO:0007669"/>
    <property type="project" value="UniProtKB-KW"/>
</dbReference>
<proteinExistence type="predicted"/>
<feature type="domain" description="Pyridoxamine kinase/Phosphomethylpyrimidine kinase" evidence="6">
    <location>
        <begin position="41"/>
        <end position="280"/>
    </location>
</feature>
<dbReference type="InterPro" id="IPR004625">
    <property type="entry name" value="PyrdxlKinase"/>
</dbReference>
<dbReference type="InterPro" id="IPR013749">
    <property type="entry name" value="PM/HMP-P_kinase-1"/>
</dbReference>
<evidence type="ECO:0000256" key="1">
    <source>
        <dbReference type="ARBA" id="ARBA00012104"/>
    </source>
</evidence>
<dbReference type="NCBIfam" id="NF005491">
    <property type="entry name" value="PRK07105.1"/>
    <property type="match status" value="1"/>
</dbReference>
<dbReference type="CDD" id="cd01173">
    <property type="entry name" value="pyridoxal_pyridoxamine_kinase"/>
    <property type="match status" value="1"/>
</dbReference>
<gene>
    <name evidence="7" type="ORF">SAMN02745728_01928</name>
</gene>
<dbReference type="GO" id="GO:0009443">
    <property type="term" value="P:pyridoxal 5'-phosphate salvage"/>
    <property type="evidence" value="ECO:0007669"/>
    <property type="project" value="InterPro"/>
</dbReference>
<dbReference type="AlphaFoldDB" id="A0A1M7TEY6"/>
<keyword evidence="4 7" id="KW-0418">Kinase</keyword>
<dbReference type="EMBL" id="FRDI01000011">
    <property type="protein sequence ID" value="SHN69270.1"/>
    <property type="molecule type" value="Genomic_DNA"/>
</dbReference>
<evidence type="ECO:0000256" key="3">
    <source>
        <dbReference type="ARBA" id="ARBA00022741"/>
    </source>
</evidence>
<organism evidence="7 8">
    <name type="scientific">Desulfovibrio litoralis DSM 11393</name>
    <dbReference type="NCBI Taxonomy" id="1121455"/>
    <lineage>
        <taxon>Bacteria</taxon>
        <taxon>Pseudomonadati</taxon>
        <taxon>Thermodesulfobacteriota</taxon>
        <taxon>Desulfovibrionia</taxon>
        <taxon>Desulfovibrionales</taxon>
        <taxon>Desulfovibrionaceae</taxon>
        <taxon>Desulfovibrio</taxon>
    </lineage>
</organism>
<keyword evidence="8" id="KW-1185">Reference proteome</keyword>
<keyword evidence="3" id="KW-0547">Nucleotide-binding</keyword>
<evidence type="ECO:0000313" key="8">
    <source>
        <dbReference type="Proteomes" id="UP000186469"/>
    </source>
</evidence>
<dbReference type="STRING" id="1121455.SAMN02745728_01928"/>
<dbReference type="GO" id="GO:0005829">
    <property type="term" value="C:cytosol"/>
    <property type="evidence" value="ECO:0007669"/>
    <property type="project" value="TreeGrafter"/>
</dbReference>
<accession>A0A1M7TEY6</accession>
<dbReference type="GO" id="GO:0008478">
    <property type="term" value="F:pyridoxal kinase activity"/>
    <property type="evidence" value="ECO:0007669"/>
    <property type="project" value="UniProtKB-EC"/>
</dbReference>
<dbReference type="EC" id="2.7.1.35" evidence="1"/>
<dbReference type="SUPFAM" id="SSF53613">
    <property type="entry name" value="Ribokinase-like"/>
    <property type="match status" value="1"/>
</dbReference>
<reference evidence="7 8" key="1">
    <citation type="submission" date="2016-12" db="EMBL/GenBank/DDBJ databases">
        <authorList>
            <person name="Song W.-J."/>
            <person name="Kurnit D.M."/>
        </authorList>
    </citation>
    <scope>NUCLEOTIDE SEQUENCE [LARGE SCALE GENOMIC DNA]</scope>
    <source>
        <strain evidence="7 8">DSM 11393</strain>
    </source>
</reference>
<dbReference type="PANTHER" id="PTHR10534">
    <property type="entry name" value="PYRIDOXAL KINASE"/>
    <property type="match status" value="1"/>
</dbReference>
<keyword evidence="5" id="KW-0067">ATP-binding</keyword>
<evidence type="ECO:0000313" key="7">
    <source>
        <dbReference type="EMBL" id="SHN69270.1"/>
    </source>
</evidence>
<dbReference type="InterPro" id="IPR029056">
    <property type="entry name" value="Ribokinase-like"/>
</dbReference>
<dbReference type="RefSeq" id="WP_072697614.1">
    <property type="nucleotide sequence ID" value="NZ_FRDI01000011.1"/>
</dbReference>
<dbReference type="Proteomes" id="UP000186469">
    <property type="component" value="Unassembled WGS sequence"/>
</dbReference>
<dbReference type="Gene3D" id="3.40.1190.20">
    <property type="match status" value="1"/>
</dbReference>
<evidence type="ECO:0000256" key="2">
    <source>
        <dbReference type="ARBA" id="ARBA00022679"/>
    </source>
</evidence>
<dbReference type="PANTHER" id="PTHR10534:SF2">
    <property type="entry name" value="PYRIDOXAL KINASE"/>
    <property type="match status" value="1"/>
</dbReference>
<sequence>MFIPILNPEENVISRVAAIHDLSGFGRTSLTVVIPILASMGIQVCPLPTAVLSTHTAGFENFSFIDLTETMFASLKHWRSLNLKFEAVYSGFLGSADQVNAVAECFEHCLKQDGLALVDPVLGDNGVLDPTMTPEIVESMRWLVTKADIITPNFTEAALLLNEEYTENINENLLKNWLIRLTELGPRVAVITSTPLQNSVFNPRLKDNNQAHDFVFAYDKANKLGWKIPCKYVPAHYPGTGDTFASVLLGSLLQGDNLPLAIERAVQFVGLGIRATFGHGTPPRDGIMLERVLHALSTPVTNSNYELF</sequence>
<name>A0A1M7TEY6_9BACT</name>
<dbReference type="Pfam" id="PF08543">
    <property type="entry name" value="Phos_pyr_kin"/>
    <property type="match status" value="1"/>
</dbReference>
<evidence type="ECO:0000256" key="5">
    <source>
        <dbReference type="ARBA" id="ARBA00022840"/>
    </source>
</evidence>
<evidence type="ECO:0000259" key="6">
    <source>
        <dbReference type="Pfam" id="PF08543"/>
    </source>
</evidence>
<evidence type="ECO:0000256" key="4">
    <source>
        <dbReference type="ARBA" id="ARBA00022777"/>
    </source>
</evidence>
<keyword evidence="2" id="KW-0808">Transferase</keyword>
<dbReference type="OrthoDB" id="9800808at2"/>